<dbReference type="CDD" id="cd00306">
    <property type="entry name" value="Peptidases_S8_S53"/>
    <property type="match status" value="1"/>
</dbReference>
<dbReference type="PANTHER" id="PTHR43806:SF11">
    <property type="entry name" value="CEREVISIN-RELATED"/>
    <property type="match status" value="1"/>
</dbReference>
<evidence type="ECO:0000256" key="2">
    <source>
        <dbReference type="ARBA" id="ARBA00022670"/>
    </source>
</evidence>
<feature type="active site" description="Charge relay system" evidence="7">
    <location>
        <position position="197"/>
    </location>
</feature>
<dbReference type="Pfam" id="PF00082">
    <property type="entry name" value="Peptidase_S8"/>
    <property type="match status" value="1"/>
</dbReference>
<organism evidence="10 11">
    <name type="scientific">Talaromyces pinophilus</name>
    <name type="common">Penicillium pinophilum</name>
    <dbReference type="NCBI Taxonomy" id="128442"/>
    <lineage>
        <taxon>Eukaryota</taxon>
        <taxon>Fungi</taxon>
        <taxon>Dikarya</taxon>
        <taxon>Ascomycota</taxon>
        <taxon>Pezizomycotina</taxon>
        <taxon>Eurotiomycetes</taxon>
        <taxon>Eurotiomycetidae</taxon>
        <taxon>Eurotiales</taxon>
        <taxon>Trichocomaceae</taxon>
        <taxon>Talaromyces</taxon>
        <taxon>Talaromyces sect. Talaromyces</taxon>
    </lineage>
</organism>
<feature type="domain" description="Peptidase S8/S53" evidence="9">
    <location>
        <begin position="189"/>
        <end position="425"/>
    </location>
</feature>
<dbReference type="InterPro" id="IPR015500">
    <property type="entry name" value="Peptidase_S8_subtilisin-rel"/>
</dbReference>
<evidence type="ECO:0000256" key="1">
    <source>
        <dbReference type="ARBA" id="ARBA00011073"/>
    </source>
</evidence>
<protein>
    <recommendedName>
        <fullName evidence="9">Peptidase S8/S53 domain-containing protein</fullName>
    </recommendedName>
</protein>
<evidence type="ECO:0000256" key="6">
    <source>
        <dbReference type="ARBA" id="ARBA00023145"/>
    </source>
</evidence>
<name>A0A510NXB1_TALPI</name>
<dbReference type="InterPro" id="IPR000209">
    <property type="entry name" value="Peptidase_S8/S53_dom"/>
</dbReference>
<dbReference type="GO" id="GO:0004252">
    <property type="term" value="F:serine-type endopeptidase activity"/>
    <property type="evidence" value="ECO:0007669"/>
    <property type="project" value="UniProtKB-UniRule"/>
</dbReference>
<dbReference type="PANTHER" id="PTHR43806">
    <property type="entry name" value="PEPTIDASE S8"/>
    <property type="match status" value="1"/>
</dbReference>
<keyword evidence="6" id="KW-0865">Zymogen</keyword>
<comment type="similarity">
    <text evidence="1 7">Belongs to the peptidase S8 family.</text>
</comment>
<gene>
    <name evidence="10" type="ORF">TCE0_018f05966</name>
</gene>
<dbReference type="PRINTS" id="PR00723">
    <property type="entry name" value="SUBTILISIN"/>
</dbReference>
<dbReference type="Gene3D" id="3.40.50.200">
    <property type="entry name" value="Peptidase S8/S53 domain"/>
    <property type="match status" value="1"/>
</dbReference>
<sequence length="494" mass="56401">MESLERRDPLSILEDDGSSVIGDTGDINQEDLMVQERRQLGRLSERKRRRDSIGDRTEATHHGLEQIIERRFQMISETLFGAFERRIDQIAEQRFEQRFEQKFEQKFEQRFEQRFEQTFPQRIASVARQELEDSSTLLTAFHDGIKWSPEPSNSRTAISAREFFKYINNFTSSFVLTEEPRSSKPWLQRNIRVAIIDSGILSHEHCEDLQELDPLIYGAQKRIIGRRSWVGDESDCNDTCGHGTHVARQFLEVAPHADLIIAKVSSNMAVPLKHIHYVAEAIEWAVENHNADIISLSLGLDQDHEGIDAILDRVLNLNGRQGCRRRIIFAAASNRGSNRMRAYPARKRGVICIHASEGDGDTGSFNPDPEQESDNFSTLGIDIMSLHRGKPIYISGTSYATPIAAGIAANMLQFAKQNLEMQEEDKSLLYSYFGMRQVFKNISYPRGKYDYICPWRRKDRMASQTDIATATSLSDLIWSSIGVARQDARRAEAL</sequence>
<evidence type="ECO:0000256" key="5">
    <source>
        <dbReference type="ARBA" id="ARBA00022825"/>
    </source>
</evidence>
<evidence type="ECO:0000256" key="4">
    <source>
        <dbReference type="ARBA" id="ARBA00022801"/>
    </source>
</evidence>
<dbReference type="GO" id="GO:0006508">
    <property type="term" value="P:proteolysis"/>
    <property type="evidence" value="ECO:0007669"/>
    <property type="project" value="UniProtKB-KW"/>
</dbReference>
<keyword evidence="5 7" id="KW-0720">Serine protease</keyword>
<evidence type="ECO:0000313" key="10">
    <source>
        <dbReference type="EMBL" id="GAM36684.1"/>
    </source>
</evidence>
<feature type="active site" description="Charge relay system" evidence="7">
    <location>
        <position position="242"/>
    </location>
</feature>
<dbReference type="EMBL" id="DF933814">
    <property type="protein sequence ID" value="GAM36684.1"/>
    <property type="molecule type" value="Genomic_DNA"/>
</dbReference>
<feature type="region of interest" description="Disordered" evidence="8">
    <location>
        <begin position="1"/>
        <end position="27"/>
    </location>
</feature>
<keyword evidence="3" id="KW-0732">Signal</keyword>
<feature type="active site" description="Charge relay system" evidence="7">
    <location>
        <position position="398"/>
    </location>
</feature>
<evidence type="ECO:0000256" key="8">
    <source>
        <dbReference type="SAM" id="MobiDB-lite"/>
    </source>
</evidence>
<dbReference type="InterPro" id="IPR050131">
    <property type="entry name" value="Peptidase_S8_subtilisin-like"/>
</dbReference>
<dbReference type="SUPFAM" id="SSF52743">
    <property type="entry name" value="Subtilisin-like"/>
    <property type="match status" value="1"/>
</dbReference>
<dbReference type="AlphaFoldDB" id="A0A510NXB1"/>
<dbReference type="PROSITE" id="PS51892">
    <property type="entry name" value="SUBTILASE"/>
    <property type="match status" value="1"/>
</dbReference>
<keyword evidence="4 7" id="KW-0378">Hydrolase</keyword>
<reference evidence="11" key="1">
    <citation type="journal article" date="2015" name="Genome Announc.">
        <title>Draft genome sequence of Talaromyces cellulolyticus strain Y-94, a source of lignocellulosic biomass-degrading enzymes.</title>
        <authorList>
            <person name="Fujii T."/>
            <person name="Koike H."/>
            <person name="Sawayama S."/>
            <person name="Yano S."/>
            <person name="Inoue H."/>
        </authorList>
    </citation>
    <scope>NUCLEOTIDE SEQUENCE [LARGE SCALE GENOMIC DNA]</scope>
    <source>
        <strain evidence="11">Y-94</strain>
    </source>
</reference>
<evidence type="ECO:0000259" key="9">
    <source>
        <dbReference type="Pfam" id="PF00082"/>
    </source>
</evidence>
<evidence type="ECO:0000256" key="7">
    <source>
        <dbReference type="PROSITE-ProRule" id="PRU01240"/>
    </source>
</evidence>
<accession>A0A510NXB1</accession>
<dbReference type="InterPro" id="IPR036852">
    <property type="entry name" value="Peptidase_S8/S53_dom_sf"/>
</dbReference>
<dbReference type="Proteomes" id="UP000053095">
    <property type="component" value="Unassembled WGS sequence"/>
</dbReference>
<proteinExistence type="inferred from homology"/>
<dbReference type="PROSITE" id="PS00138">
    <property type="entry name" value="SUBTILASE_SER"/>
    <property type="match status" value="1"/>
</dbReference>
<keyword evidence="11" id="KW-1185">Reference proteome</keyword>
<dbReference type="InterPro" id="IPR023828">
    <property type="entry name" value="Peptidase_S8_Ser-AS"/>
</dbReference>
<evidence type="ECO:0000313" key="11">
    <source>
        <dbReference type="Proteomes" id="UP000053095"/>
    </source>
</evidence>
<keyword evidence="2 7" id="KW-0645">Protease</keyword>
<evidence type="ECO:0000256" key="3">
    <source>
        <dbReference type="ARBA" id="ARBA00022729"/>
    </source>
</evidence>